<reference evidence="2" key="1">
    <citation type="submission" date="2022-03" db="EMBL/GenBank/DDBJ databases">
        <authorList>
            <person name="Sayadi A."/>
        </authorList>
    </citation>
    <scope>NUCLEOTIDE SEQUENCE</scope>
</reference>
<feature type="region of interest" description="Disordered" evidence="1">
    <location>
        <begin position="107"/>
        <end position="126"/>
    </location>
</feature>
<evidence type="ECO:0000313" key="2">
    <source>
        <dbReference type="EMBL" id="CAH1984977.1"/>
    </source>
</evidence>
<dbReference type="OrthoDB" id="6691447at2759"/>
<protein>
    <submittedName>
        <fullName evidence="2">Uncharacterized protein</fullName>
    </submittedName>
</protein>
<keyword evidence="3" id="KW-1185">Reference proteome</keyword>
<accession>A0A9P0L653</accession>
<evidence type="ECO:0000256" key="1">
    <source>
        <dbReference type="SAM" id="MobiDB-lite"/>
    </source>
</evidence>
<feature type="compositionally biased region" description="Polar residues" evidence="1">
    <location>
        <begin position="11"/>
        <end position="24"/>
    </location>
</feature>
<comment type="caution">
    <text evidence="2">The sequence shown here is derived from an EMBL/GenBank/DDBJ whole genome shotgun (WGS) entry which is preliminary data.</text>
</comment>
<name>A0A9P0L653_ACAOB</name>
<feature type="compositionally biased region" description="Basic residues" evidence="1">
    <location>
        <begin position="1"/>
        <end position="10"/>
    </location>
</feature>
<dbReference type="EMBL" id="CAKOFQ010006969">
    <property type="protein sequence ID" value="CAH1984977.1"/>
    <property type="molecule type" value="Genomic_DNA"/>
</dbReference>
<dbReference type="Proteomes" id="UP001152888">
    <property type="component" value="Unassembled WGS sequence"/>
</dbReference>
<dbReference type="AlphaFoldDB" id="A0A9P0L653"/>
<sequence length="583" mass="67756">MNKQKNKLSRRPNNVQTNDANKGSRSPKDDVGLCLELEMDEEVKEIITSPEKCASALLDVTVIKPKEKTYTTQKRTMSAEEVRQFIAAMNFDTKQNEHHAEQSQYVDYSSGDGISNPVPKDRQRRDKCDVSENKKVYYLDDPEFFGQIKYLLQRETGGHPEVRQVYRTHKPASDLNKVFSCKNKYRPDNEKPSTPCLCKNCAILGIVADSQKKPFATEEMIDPRKAKSPCIRKETGNPSRRKRSVNFADEPAPCEWYFQQLSTRIKELETRMAIQEEKSVPKDYFRRIITKLVTHITKAAPSNVKMQSGSPRKYAVPEPKRDKYSPLYHKVVQPIIVEEPARHHQYPGRTRAEIDQNAIHTSSKQTRHTEHSSSSAWKWREEILKPGIDLKNRIIALMEDTLNALKWSKEKPKETELKDFVDELSNNLYNAVNELPVKETKLNDEKKVKAPGPERDSTLKKEAVCVAYVNPKMFKWQESQDSKTSSVLKNESHESVNHYKNEFVQTILNTKEEDRRKLWQNIWQQALTNKQNKNDKISIQFPGRHDQRRSENVQIEYTIGEMEHLLLRGRRDEKKSSKTRRPC</sequence>
<organism evidence="2 3">
    <name type="scientific">Acanthoscelides obtectus</name>
    <name type="common">Bean weevil</name>
    <name type="synonym">Bruchus obtectus</name>
    <dbReference type="NCBI Taxonomy" id="200917"/>
    <lineage>
        <taxon>Eukaryota</taxon>
        <taxon>Metazoa</taxon>
        <taxon>Ecdysozoa</taxon>
        <taxon>Arthropoda</taxon>
        <taxon>Hexapoda</taxon>
        <taxon>Insecta</taxon>
        <taxon>Pterygota</taxon>
        <taxon>Neoptera</taxon>
        <taxon>Endopterygota</taxon>
        <taxon>Coleoptera</taxon>
        <taxon>Polyphaga</taxon>
        <taxon>Cucujiformia</taxon>
        <taxon>Chrysomeloidea</taxon>
        <taxon>Chrysomelidae</taxon>
        <taxon>Bruchinae</taxon>
        <taxon>Bruchini</taxon>
        <taxon>Acanthoscelides</taxon>
    </lineage>
</organism>
<gene>
    <name evidence="2" type="ORF">ACAOBT_LOCUS16432</name>
</gene>
<evidence type="ECO:0000313" key="3">
    <source>
        <dbReference type="Proteomes" id="UP001152888"/>
    </source>
</evidence>
<proteinExistence type="predicted"/>
<feature type="region of interest" description="Disordered" evidence="1">
    <location>
        <begin position="1"/>
        <end position="30"/>
    </location>
</feature>